<dbReference type="RefSeq" id="WP_188689112.1">
    <property type="nucleotide sequence ID" value="NZ_BMIR01000002.1"/>
</dbReference>
<gene>
    <name evidence="4" type="primary">lytR</name>
    <name evidence="4" type="ORF">GCM10011391_06530</name>
</gene>
<evidence type="ECO:0000256" key="1">
    <source>
        <dbReference type="ARBA" id="ARBA00006068"/>
    </source>
</evidence>
<name>A0A8J2VID8_9BACL</name>
<proteinExistence type="inferred from homology"/>
<organism evidence="4 5">
    <name type="scientific">Pullulanibacillus camelliae</name>
    <dbReference type="NCBI Taxonomy" id="1707096"/>
    <lineage>
        <taxon>Bacteria</taxon>
        <taxon>Bacillati</taxon>
        <taxon>Bacillota</taxon>
        <taxon>Bacilli</taxon>
        <taxon>Bacillales</taxon>
        <taxon>Sporolactobacillaceae</taxon>
        <taxon>Pullulanibacillus</taxon>
    </lineage>
</organism>
<dbReference type="Pfam" id="PF03816">
    <property type="entry name" value="LytR_cpsA_psr"/>
    <property type="match status" value="1"/>
</dbReference>
<keyword evidence="2" id="KW-0472">Membrane</keyword>
<sequence>MKHRRVKKLFIILGTVIGLLFLAVGAGGFYFYHAVKHTAQEVYKPLKTKKNKALPLEKEAGSSSTDSKAINVLLLGVDERPGDKGRSDTMIVATLNPQKQSLEMVSIPRDTRVHIAGRAGYSKINAAYAYGDEALAVETVEDYLNIHLDYYLKMNMEGLESLVNAVGGVTVNNAQSWTANGFNYHKGELHLNGKEALGYTRMRHDDPQGDFGRNSRQRQVIEAIIGKGKQVHTLTTIQSILHAVGRNVQTNLTFTDMKTLAMKYRQCSQNMTNYEVKGTPKSIDGISWVLVSKQERQHVHDLIEGAM</sequence>
<feature type="transmembrane region" description="Helical" evidence="2">
    <location>
        <begin position="9"/>
        <end position="32"/>
    </location>
</feature>
<keyword evidence="2" id="KW-0812">Transmembrane</keyword>
<dbReference type="InterPro" id="IPR050922">
    <property type="entry name" value="LytR/CpsA/Psr_CW_biosynth"/>
</dbReference>
<dbReference type="EMBL" id="BMIR01000002">
    <property type="protein sequence ID" value="GGE30560.1"/>
    <property type="molecule type" value="Genomic_DNA"/>
</dbReference>
<feature type="domain" description="Cell envelope-related transcriptional attenuator" evidence="3">
    <location>
        <begin position="86"/>
        <end position="229"/>
    </location>
</feature>
<keyword evidence="5" id="KW-1185">Reference proteome</keyword>
<dbReference type="InterPro" id="IPR004474">
    <property type="entry name" value="LytR_CpsA_psr"/>
</dbReference>
<evidence type="ECO:0000313" key="4">
    <source>
        <dbReference type="EMBL" id="GGE30560.1"/>
    </source>
</evidence>
<dbReference type="PANTHER" id="PTHR33392:SF6">
    <property type="entry name" value="POLYISOPRENYL-TEICHOIC ACID--PEPTIDOGLYCAN TEICHOIC ACID TRANSFERASE TAGU"/>
    <property type="match status" value="1"/>
</dbReference>
<protein>
    <submittedName>
        <fullName evidence="4">Transcriptional regulator LytR</fullName>
    </submittedName>
</protein>
<evidence type="ECO:0000259" key="3">
    <source>
        <dbReference type="Pfam" id="PF03816"/>
    </source>
</evidence>
<reference evidence="4" key="2">
    <citation type="submission" date="2020-09" db="EMBL/GenBank/DDBJ databases">
        <authorList>
            <person name="Sun Q."/>
            <person name="Zhou Y."/>
        </authorList>
    </citation>
    <scope>NUCLEOTIDE SEQUENCE</scope>
    <source>
        <strain evidence="4">CGMCC 1.15371</strain>
    </source>
</reference>
<keyword evidence="2" id="KW-1133">Transmembrane helix</keyword>
<reference evidence="4" key="1">
    <citation type="journal article" date="2014" name="Int. J. Syst. Evol. Microbiol.">
        <title>Complete genome sequence of Corynebacterium casei LMG S-19264T (=DSM 44701T), isolated from a smear-ripened cheese.</title>
        <authorList>
            <consortium name="US DOE Joint Genome Institute (JGI-PGF)"/>
            <person name="Walter F."/>
            <person name="Albersmeier A."/>
            <person name="Kalinowski J."/>
            <person name="Ruckert C."/>
        </authorList>
    </citation>
    <scope>NUCLEOTIDE SEQUENCE</scope>
    <source>
        <strain evidence="4">CGMCC 1.15371</strain>
    </source>
</reference>
<dbReference type="PANTHER" id="PTHR33392">
    <property type="entry name" value="POLYISOPRENYL-TEICHOIC ACID--PEPTIDOGLYCAN TEICHOIC ACID TRANSFERASE TAGU"/>
    <property type="match status" value="1"/>
</dbReference>
<evidence type="ECO:0000256" key="2">
    <source>
        <dbReference type="SAM" id="Phobius"/>
    </source>
</evidence>
<dbReference type="Proteomes" id="UP000628775">
    <property type="component" value="Unassembled WGS sequence"/>
</dbReference>
<comment type="caution">
    <text evidence="4">The sequence shown here is derived from an EMBL/GenBank/DDBJ whole genome shotgun (WGS) entry which is preliminary data.</text>
</comment>
<evidence type="ECO:0000313" key="5">
    <source>
        <dbReference type="Proteomes" id="UP000628775"/>
    </source>
</evidence>
<dbReference type="NCBIfam" id="TIGR00350">
    <property type="entry name" value="lytR_cpsA_psr"/>
    <property type="match status" value="1"/>
</dbReference>
<dbReference type="AlphaFoldDB" id="A0A8J2VID8"/>
<comment type="similarity">
    <text evidence="1">Belongs to the LytR/CpsA/Psr (LCP) family.</text>
</comment>
<accession>A0A8J2VID8</accession>
<dbReference type="Gene3D" id="3.40.630.190">
    <property type="entry name" value="LCP protein"/>
    <property type="match status" value="1"/>
</dbReference>